<keyword evidence="7 10" id="KW-0238">DNA-binding</keyword>
<dbReference type="PANTHER" id="PTHR34353">
    <property type="entry name" value="CRISPR-ASSOCIATED ENDONUCLEASE CAS1 1"/>
    <property type="match status" value="1"/>
</dbReference>
<dbReference type="STRING" id="869279.SE15_11090"/>
<dbReference type="GO" id="GO:0051607">
    <property type="term" value="P:defense response to virus"/>
    <property type="evidence" value="ECO:0007669"/>
    <property type="project" value="UniProtKB-UniRule"/>
</dbReference>
<evidence type="ECO:0000256" key="4">
    <source>
        <dbReference type="ARBA" id="ARBA00022801"/>
    </source>
</evidence>
<dbReference type="GO" id="GO:0004519">
    <property type="term" value="F:endonuclease activity"/>
    <property type="evidence" value="ECO:0007669"/>
    <property type="project" value="UniProtKB-UniRule"/>
</dbReference>
<keyword evidence="8 10" id="KW-0464">Manganese</keyword>
<dbReference type="CDD" id="cd09634">
    <property type="entry name" value="Cas1_I-II-III"/>
    <property type="match status" value="1"/>
</dbReference>
<dbReference type="Pfam" id="PF01867">
    <property type="entry name" value="Cas_Cas1"/>
    <property type="match status" value="1"/>
</dbReference>
<evidence type="ECO:0000256" key="5">
    <source>
        <dbReference type="ARBA" id="ARBA00022842"/>
    </source>
</evidence>
<keyword evidence="12" id="KW-1185">Reference proteome</keyword>
<evidence type="ECO:0000256" key="6">
    <source>
        <dbReference type="ARBA" id="ARBA00023118"/>
    </source>
</evidence>
<feature type="binding site" evidence="10">
    <location>
        <position position="179"/>
    </location>
    <ligand>
        <name>Mn(2+)</name>
        <dbReference type="ChEBI" id="CHEBI:29035"/>
    </ligand>
</feature>
<evidence type="ECO:0000256" key="8">
    <source>
        <dbReference type="ARBA" id="ARBA00023211"/>
    </source>
</evidence>
<dbReference type="InterPro" id="IPR042211">
    <property type="entry name" value="CRISPR-assoc_Cas1_N"/>
</dbReference>
<dbReference type="InterPro" id="IPR050646">
    <property type="entry name" value="Cas1"/>
</dbReference>
<name>A0A0P6XI89_9CHLR</name>
<dbReference type="Proteomes" id="UP000050544">
    <property type="component" value="Unassembled WGS sequence"/>
</dbReference>
<keyword evidence="6 10" id="KW-0051">Antiviral defense</keyword>
<keyword evidence="1 10" id="KW-0540">Nuclease</keyword>
<dbReference type="NCBIfam" id="TIGR00287">
    <property type="entry name" value="cas1"/>
    <property type="match status" value="1"/>
</dbReference>
<evidence type="ECO:0000313" key="12">
    <source>
        <dbReference type="Proteomes" id="UP000050544"/>
    </source>
</evidence>
<dbReference type="Gene3D" id="1.20.120.920">
    <property type="entry name" value="CRISPR-associated endonuclease Cas1, C-terminal domain"/>
    <property type="match status" value="1"/>
</dbReference>
<organism evidence="11 12">
    <name type="scientific">Thermanaerothrix daxensis</name>
    <dbReference type="NCBI Taxonomy" id="869279"/>
    <lineage>
        <taxon>Bacteria</taxon>
        <taxon>Bacillati</taxon>
        <taxon>Chloroflexota</taxon>
        <taxon>Anaerolineae</taxon>
        <taxon>Anaerolineales</taxon>
        <taxon>Anaerolineaceae</taxon>
        <taxon>Thermanaerothrix</taxon>
    </lineage>
</organism>
<reference evidence="11 12" key="1">
    <citation type="submission" date="2015-07" db="EMBL/GenBank/DDBJ databases">
        <title>Whole genome sequence of Thermanaerothrix daxensis DSM 23592.</title>
        <authorList>
            <person name="Hemp J."/>
            <person name="Ward L.M."/>
            <person name="Pace L.A."/>
            <person name="Fischer W.W."/>
        </authorList>
    </citation>
    <scope>NUCLEOTIDE SEQUENCE [LARGE SCALE GENOMIC DNA]</scope>
    <source>
        <strain evidence="11 12">GNS-1</strain>
    </source>
</reference>
<evidence type="ECO:0000256" key="2">
    <source>
        <dbReference type="ARBA" id="ARBA00022723"/>
    </source>
</evidence>
<dbReference type="InterPro" id="IPR002729">
    <property type="entry name" value="CRISPR-assoc_Cas1"/>
</dbReference>
<evidence type="ECO:0000256" key="3">
    <source>
        <dbReference type="ARBA" id="ARBA00022759"/>
    </source>
</evidence>
<dbReference type="EC" id="3.1.-.-" evidence="10"/>
<gene>
    <name evidence="10" type="primary">cas1</name>
    <name evidence="11" type="ORF">SE15_11090</name>
</gene>
<dbReference type="GO" id="GO:0003677">
    <property type="term" value="F:DNA binding"/>
    <property type="evidence" value="ECO:0007669"/>
    <property type="project" value="UniProtKB-KW"/>
</dbReference>
<comment type="cofactor">
    <cofactor evidence="10">
        <name>Mg(2+)</name>
        <dbReference type="ChEBI" id="CHEBI:18420"/>
    </cofactor>
    <cofactor evidence="10">
        <name>Mn(2+)</name>
        <dbReference type="ChEBI" id="CHEBI:29035"/>
    </cofactor>
</comment>
<feature type="binding site" evidence="10">
    <location>
        <position position="259"/>
    </location>
    <ligand>
        <name>Mn(2+)</name>
        <dbReference type="ChEBI" id="CHEBI:29035"/>
    </ligand>
</feature>
<keyword evidence="3 10" id="KW-0255">Endonuclease</keyword>
<comment type="function">
    <text evidence="10">CRISPR (clustered regularly interspaced short palindromic repeat), is an adaptive immune system that provides protection against mobile genetic elements (viruses, transposable elements and conjugative plasmids). CRISPR clusters contain spacers, sequences complementary to antecedent mobile elements, and target invading nucleic acids. CRISPR clusters are transcribed and processed into CRISPR RNA (crRNA). Acts as a dsDNA endonuclease. Involved in the integration of spacer DNA into the CRISPR cassette.</text>
</comment>
<dbReference type="HAMAP" id="MF_01470">
    <property type="entry name" value="Cas1"/>
    <property type="match status" value="1"/>
</dbReference>
<evidence type="ECO:0000313" key="11">
    <source>
        <dbReference type="EMBL" id="KPL82940.1"/>
    </source>
</evidence>
<dbReference type="PANTHER" id="PTHR34353:SF2">
    <property type="entry name" value="CRISPR-ASSOCIATED ENDONUCLEASE CAS1 1"/>
    <property type="match status" value="1"/>
</dbReference>
<dbReference type="GO" id="GO:0016787">
    <property type="term" value="F:hydrolase activity"/>
    <property type="evidence" value="ECO:0007669"/>
    <property type="project" value="UniProtKB-KW"/>
</dbReference>
<dbReference type="AlphaFoldDB" id="A0A0P6XI89"/>
<dbReference type="EMBL" id="LGKO01000005">
    <property type="protein sequence ID" value="KPL82940.1"/>
    <property type="molecule type" value="Genomic_DNA"/>
</dbReference>
<keyword evidence="5 10" id="KW-0460">Magnesium</keyword>
<dbReference type="GO" id="GO:0043571">
    <property type="term" value="P:maintenance of CRISPR repeat elements"/>
    <property type="evidence" value="ECO:0007669"/>
    <property type="project" value="UniProtKB-UniRule"/>
</dbReference>
<evidence type="ECO:0000256" key="10">
    <source>
        <dbReference type="HAMAP-Rule" id="MF_01470"/>
    </source>
</evidence>
<evidence type="ECO:0000256" key="9">
    <source>
        <dbReference type="ARBA" id="ARBA00038592"/>
    </source>
</evidence>
<sequence length="346" mass="39137">MQHLIVDEYGSFIGKHSERLIVYKGEEKFIQAPLLHLESVVIANQGISISADAVQVCTERGIPIFFVNSIGEPYASLYSAGLTGTIATRRAQLEAYRNRRGLELALALAIGKIQNQANLLKYMSKYRKESDPTLYEELRRLAAEVLDERIKLEHLSRSPEVREGKLSIEDLRQSIMGIEGRAAQRYWDAIRLTVPEKYGFPGRVGRGAADPINAALNYSYGILYGQVERAIVLAGLDPYAGFLHMDRPGKPSLTLDLIEEFRPTVVDRTVIGLANKGVAFDQDKEKRLTPEVRRMIAEKILERLDTPIPFENKRYAIRAIIQIQARHIATFLRGEREAYQPSQLTW</sequence>
<keyword evidence="2 10" id="KW-0479">Metal-binding</keyword>
<dbReference type="PATRIC" id="fig|869279.4.peg.1835"/>
<feature type="binding site" evidence="10">
    <location>
        <position position="244"/>
    </location>
    <ligand>
        <name>Mn(2+)</name>
        <dbReference type="ChEBI" id="CHEBI:29035"/>
    </ligand>
</feature>
<dbReference type="InterPro" id="IPR042206">
    <property type="entry name" value="CRISPR-assoc_Cas1_C"/>
</dbReference>
<comment type="subunit">
    <text evidence="9 10">Homodimer, forms a heterotetramer with a Cas2 homodimer.</text>
</comment>
<evidence type="ECO:0000256" key="7">
    <source>
        <dbReference type="ARBA" id="ARBA00023125"/>
    </source>
</evidence>
<keyword evidence="4 10" id="KW-0378">Hydrolase</keyword>
<accession>A0A0P6XI89</accession>
<dbReference type="GO" id="GO:0046872">
    <property type="term" value="F:metal ion binding"/>
    <property type="evidence" value="ECO:0007669"/>
    <property type="project" value="UniProtKB-UniRule"/>
</dbReference>
<evidence type="ECO:0000256" key="1">
    <source>
        <dbReference type="ARBA" id="ARBA00022722"/>
    </source>
</evidence>
<proteinExistence type="inferred from homology"/>
<protein>
    <recommendedName>
        <fullName evidence="10">CRISPR-associated endonuclease Cas1</fullName>
        <ecNumber evidence="10">3.1.-.-</ecNumber>
    </recommendedName>
</protein>
<dbReference type="Gene3D" id="3.100.10.20">
    <property type="entry name" value="CRISPR-associated endonuclease Cas1, N-terminal domain"/>
    <property type="match status" value="1"/>
</dbReference>
<comment type="similarity">
    <text evidence="10">Belongs to the CRISPR-associated endonuclease Cas1 family.</text>
</comment>
<comment type="caution">
    <text evidence="11">The sequence shown here is derived from an EMBL/GenBank/DDBJ whole genome shotgun (WGS) entry which is preliminary data.</text>
</comment>